<sequence length="256" mass="28942">MKTICTFLFCLVAFYCKAQLPAQELVNYITFENLKGPLDDYGSSIDKPIGTGAFKNISDRNAMQNRMAKLRNTYRWPDGSIIDFSKRGSTSGKTGIVDVYTLTNPTTKNVISLYVDPYKTDSAYFVPKGLIAVNPNILEKEIAPILKLVEELDASKDSYTDQKENLSKLITYLLTNVGLANFIDRENLTKVMTDTQAKDEIKNYLFSIYTIHKFYALGKNLPTPKAYALNKMRVAFTDFQKLHPDIETGNIKINLN</sequence>
<feature type="chain" id="PRO_5016447386" evidence="1">
    <location>
        <begin position="19"/>
        <end position="256"/>
    </location>
</feature>
<reference evidence="3" key="1">
    <citation type="submission" date="2018-05" db="EMBL/GenBank/DDBJ databases">
        <title>Pedobacter paludis sp. nov., isolated from wetland soil.</title>
        <authorList>
            <person name="Zhang Y."/>
        </authorList>
    </citation>
    <scope>NUCLEOTIDE SEQUENCE [LARGE SCALE GENOMIC DNA]</scope>
    <source>
        <strain evidence="3">R-8</strain>
    </source>
</reference>
<dbReference type="Proteomes" id="UP000245391">
    <property type="component" value="Unassembled WGS sequence"/>
</dbReference>
<name>A0A317F3K4_9SPHI</name>
<feature type="signal peptide" evidence="1">
    <location>
        <begin position="1"/>
        <end position="18"/>
    </location>
</feature>
<dbReference type="RefSeq" id="WP_109928594.1">
    <property type="nucleotide sequence ID" value="NZ_QGNY01000002.1"/>
</dbReference>
<protein>
    <submittedName>
        <fullName evidence="2">Uncharacterized protein</fullName>
    </submittedName>
</protein>
<comment type="caution">
    <text evidence="2">The sequence shown here is derived from an EMBL/GenBank/DDBJ whole genome shotgun (WGS) entry which is preliminary data.</text>
</comment>
<evidence type="ECO:0000313" key="3">
    <source>
        <dbReference type="Proteomes" id="UP000245391"/>
    </source>
</evidence>
<evidence type="ECO:0000256" key="1">
    <source>
        <dbReference type="SAM" id="SignalP"/>
    </source>
</evidence>
<dbReference type="EMBL" id="QGNY01000002">
    <property type="protein sequence ID" value="PWS32419.1"/>
    <property type="molecule type" value="Genomic_DNA"/>
</dbReference>
<keyword evidence="3" id="KW-1185">Reference proteome</keyword>
<dbReference type="OrthoDB" id="749663at2"/>
<proteinExistence type="predicted"/>
<keyword evidence="1" id="KW-0732">Signal</keyword>
<dbReference type="AlphaFoldDB" id="A0A317F3K4"/>
<gene>
    <name evidence="2" type="ORF">DF947_04865</name>
</gene>
<organism evidence="2 3">
    <name type="scientific">Pedobacter paludis</name>
    <dbReference type="NCBI Taxonomy" id="2203212"/>
    <lineage>
        <taxon>Bacteria</taxon>
        <taxon>Pseudomonadati</taxon>
        <taxon>Bacteroidota</taxon>
        <taxon>Sphingobacteriia</taxon>
        <taxon>Sphingobacteriales</taxon>
        <taxon>Sphingobacteriaceae</taxon>
        <taxon>Pedobacter</taxon>
    </lineage>
</organism>
<evidence type="ECO:0000313" key="2">
    <source>
        <dbReference type="EMBL" id="PWS32419.1"/>
    </source>
</evidence>
<accession>A0A317F3K4</accession>